<dbReference type="Gene3D" id="1.25.40.20">
    <property type="entry name" value="Ankyrin repeat-containing domain"/>
    <property type="match status" value="1"/>
</dbReference>
<reference evidence="4 5" key="1">
    <citation type="submission" date="2017-06" db="EMBL/GenBank/DDBJ databases">
        <title>Comparative genomic analysis of Ambrosia Fusariam Clade fungi.</title>
        <authorList>
            <person name="Stajich J.E."/>
            <person name="Carrillo J."/>
            <person name="Kijimoto T."/>
            <person name="Eskalen A."/>
            <person name="O'Donnell K."/>
            <person name="Kasson M."/>
        </authorList>
    </citation>
    <scope>NUCLEOTIDE SEQUENCE [LARGE SCALE GENOMIC DNA]</scope>
    <source>
        <strain evidence="4 5">UCR1854</strain>
    </source>
</reference>
<dbReference type="PANTHER" id="PTHR24189">
    <property type="entry name" value="MYOTROPHIN"/>
    <property type="match status" value="1"/>
</dbReference>
<organism evidence="4 5">
    <name type="scientific">Fusarium euwallaceae</name>
    <dbReference type="NCBI Taxonomy" id="1147111"/>
    <lineage>
        <taxon>Eukaryota</taxon>
        <taxon>Fungi</taxon>
        <taxon>Dikarya</taxon>
        <taxon>Ascomycota</taxon>
        <taxon>Pezizomycotina</taxon>
        <taxon>Sordariomycetes</taxon>
        <taxon>Hypocreomycetidae</taxon>
        <taxon>Hypocreales</taxon>
        <taxon>Nectriaceae</taxon>
        <taxon>Fusarium</taxon>
        <taxon>Fusarium solani species complex</taxon>
    </lineage>
</organism>
<feature type="non-terminal residue" evidence="4">
    <location>
        <position position="1"/>
    </location>
</feature>
<protein>
    <submittedName>
        <fullName evidence="4">Uncharacterized protein</fullName>
    </submittedName>
</protein>
<dbReference type="InterPro" id="IPR050745">
    <property type="entry name" value="Multifunctional_regulatory"/>
</dbReference>
<sequence>LLTTKPRSPTKMEKLSNELVCMIVEDLTSRDLFSLSRASRTYWKWLQPLLYRQHALRDDRRTGSAIMNVVESTDPNKPETRAMSLIVLDKVAQFCHFESAVLDRCRRTTRASDWFDSGRVCHLAFLCEIRICLTRHPSLSPLHVAALKGLDDIAAWLLDQGASVDAPIPGTKTTALTLAVLGNHIPTTLLLLANGADPGSRLSGRDVRDPPTVLHLVCMLGLAELADQLLTRQYLEVDPTELLVVYQLNCPSDVSGFVAVLVRHGAEVSADNFRSFLHASKWQSAWELLTSPILSDHLVVEAASCMLRDVVSLRSEKLAKHMETVVRIMRHLLNRGADPNLGRLLWPKSGSVDYPILLKLLPPFFEAGMDVRPAPSTRRRTKRQSSVKYGVDDLLGHTSPFDESQDDEGAAAQLSVICVLLQHGAPIGGATRGDALDSYLVGFDEQLHGRAPTLIDQQSLNEEGKWVYKDKDSESVYKTRGHSKKTRKKNGLIEDVTYGYEDASNLAKTWDNGNDGPQYATETAEAYAFFAMMSQVMVFAMFDQY</sequence>
<dbReference type="InterPro" id="IPR002110">
    <property type="entry name" value="Ankyrin_rpt"/>
</dbReference>
<keyword evidence="2 3" id="KW-0040">ANK repeat</keyword>
<dbReference type="PANTHER" id="PTHR24189:SF50">
    <property type="entry name" value="ANKYRIN REPEAT AND SOCS BOX PROTEIN 2"/>
    <property type="match status" value="1"/>
</dbReference>
<dbReference type="Proteomes" id="UP000287124">
    <property type="component" value="Unassembled WGS sequence"/>
</dbReference>
<dbReference type="Pfam" id="PF12796">
    <property type="entry name" value="Ank_2"/>
    <property type="match status" value="1"/>
</dbReference>
<comment type="caution">
    <text evidence="4">The sequence shown here is derived from an EMBL/GenBank/DDBJ whole genome shotgun (WGS) entry which is preliminary data.</text>
</comment>
<dbReference type="SMART" id="SM00248">
    <property type="entry name" value="ANK"/>
    <property type="match status" value="2"/>
</dbReference>
<evidence type="ECO:0000313" key="4">
    <source>
        <dbReference type="EMBL" id="RTE70601.1"/>
    </source>
</evidence>
<proteinExistence type="predicted"/>
<dbReference type="EMBL" id="MIKF01000441">
    <property type="protein sequence ID" value="RTE70601.1"/>
    <property type="molecule type" value="Genomic_DNA"/>
</dbReference>
<evidence type="ECO:0000256" key="2">
    <source>
        <dbReference type="ARBA" id="ARBA00023043"/>
    </source>
</evidence>
<dbReference type="SUPFAM" id="SSF48403">
    <property type="entry name" value="Ankyrin repeat"/>
    <property type="match status" value="1"/>
</dbReference>
<evidence type="ECO:0000256" key="1">
    <source>
        <dbReference type="ARBA" id="ARBA00022737"/>
    </source>
</evidence>
<dbReference type="PROSITE" id="PS50088">
    <property type="entry name" value="ANK_REPEAT"/>
    <property type="match status" value="1"/>
</dbReference>
<evidence type="ECO:0000313" key="5">
    <source>
        <dbReference type="Proteomes" id="UP000287124"/>
    </source>
</evidence>
<feature type="repeat" description="ANK" evidence="3">
    <location>
        <begin position="137"/>
        <end position="166"/>
    </location>
</feature>
<dbReference type="PROSITE" id="PS50297">
    <property type="entry name" value="ANK_REP_REGION"/>
    <property type="match status" value="1"/>
</dbReference>
<keyword evidence="5" id="KW-1185">Reference proteome</keyword>
<keyword evidence="1" id="KW-0677">Repeat</keyword>
<gene>
    <name evidence="4" type="ORF">BHE90_014993</name>
</gene>
<dbReference type="InterPro" id="IPR036770">
    <property type="entry name" value="Ankyrin_rpt-contain_sf"/>
</dbReference>
<name>A0A430L4D4_9HYPO</name>
<dbReference type="AlphaFoldDB" id="A0A430L4D4"/>
<evidence type="ECO:0000256" key="3">
    <source>
        <dbReference type="PROSITE-ProRule" id="PRU00023"/>
    </source>
</evidence>
<accession>A0A430L4D4</accession>